<protein>
    <submittedName>
        <fullName evidence="2">Uncharacterized protein</fullName>
    </submittedName>
</protein>
<feature type="region of interest" description="Disordered" evidence="1">
    <location>
        <begin position="1"/>
        <end position="41"/>
    </location>
</feature>
<name>A0A0P0JHT0_BLAVI</name>
<dbReference type="KEGG" id="bvr:BVIR_165"/>
<feature type="compositionally biased region" description="Basic residues" evidence="1">
    <location>
        <begin position="7"/>
        <end position="16"/>
    </location>
</feature>
<sequence length="64" mass="7156">MAGGRSRWMHHRRRARNPWAGKALQDRGTRRPAQSNERSVERTVTRVVVAVTAATVSTSATISR</sequence>
<evidence type="ECO:0000313" key="3">
    <source>
        <dbReference type="Proteomes" id="UP000065734"/>
    </source>
</evidence>
<dbReference type="EMBL" id="LN907867">
    <property type="protein sequence ID" value="CUU43903.1"/>
    <property type="molecule type" value="Genomic_DNA"/>
</dbReference>
<proteinExistence type="predicted"/>
<evidence type="ECO:0000256" key="1">
    <source>
        <dbReference type="SAM" id="MobiDB-lite"/>
    </source>
</evidence>
<dbReference type="STRING" id="1079.BVIR_165"/>
<reference evidence="3" key="1">
    <citation type="journal article" date="2016" name="Genome Announc.">
        <title>Revised genome sequence of the purple photosynthetic bacterium Blastochloris viridis.</title>
        <authorList>
            <person name="Liu L.N."/>
            <person name="Faulkner M."/>
            <person name="Liu X."/>
            <person name="Huang F."/>
            <person name="Darby A.C."/>
            <person name="Hall N."/>
        </authorList>
    </citation>
    <scope>NUCLEOTIDE SEQUENCE [LARGE SCALE GENOMIC DNA]</scope>
    <source>
        <strain evidence="3">ATCC 19567 / DSM 133 / F</strain>
    </source>
</reference>
<evidence type="ECO:0000313" key="2">
    <source>
        <dbReference type="EMBL" id="CUU43903.1"/>
    </source>
</evidence>
<accession>A0A0P0JHT0</accession>
<organism evidence="2 3">
    <name type="scientific">Blastochloris viridis</name>
    <name type="common">Rhodopseudomonas viridis</name>
    <dbReference type="NCBI Taxonomy" id="1079"/>
    <lineage>
        <taxon>Bacteria</taxon>
        <taxon>Pseudomonadati</taxon>
        <taxon>Pseudomonadota</taxon>
        <taxon>Alphaproteobacteria</taxon>
        <taxon>Hyphomicrobiales</taxon>
        <taxon>Blastochloridaceae</taxon>
        <taxon>Blastochloris</taxon>
    </lineage>
</organism>
<dbReference type="Proteomes" id="UP000065734">
    <property type="component" value="Chromosome I"/>
</dbReference>
<gene>
    <name evidence="2" type="ORF">BVIRIDIS_29310</name>
</gene>
<dbReference type="AlphaFoldDB" id="A0A0P0JHT0"/>
<keyword evidence="3" id="KW-1185">Reference proteome</keyword>